<evidence type="ECO:0000313" key="11">
    <source>
        <dbReference type="EMBL" id="CAD7089593.1"/>
    </source>
</evidence>
<dbReference type="InterPro" id="IPR037272">
    <property type="entry name" value="SNS_sf"/>
</dbReference>
<feature type="transmembrane region" description="Helical" evidence="10">
    <location>
        <begin position="673"/>
        <end position="692"/>
    </location>
</feature>
<dbReference type="CDD" id="cd06857">
    <property type="entry name" value="SLC5-6-like_sbd"/>
    <property type="match status" value="1"/>
</dbReference>
<keyword evidence="4 10" id="KW-0812">Transmembrane</keyword>
<feature type="transmembrane region" description="Helical" evidence="10">
    <location>
        <begin position="363"/>
        <end position="389"/>
    </location>
</feature>
<keyword evidence="8" id="KW-0915">Sodium</keyword>
<dbReference type="InParanoid" id="A0A7R8UYX1"/>
<evidence type="ECO:0000256" key="9">
    <source>
        <dbReference type="SAM" id="MobiDB-lite"/>
    </source>
</evidence>
<feature type="region of interest" description="Disordered" evidence="9">
    <location>
        <begin position="1101"/>
        <end position="1126"/>
    </location>
</feature>
<gene>
    <name evidence="11" type="ORF">HERILL_LOCUS12132</name>
</gene>
<reference evidence="11 12" key="1">
    <citation type="submission" date="2020-11" db="EMBL/GenBank/DDBJ databases">
        <authorList>
            <person name="Wallbank WR R."/>
            <person name="Pardo Diaz C."/>
            <person name="Kozak K."/>
            <person name="Martin S."/>
            <person name="Jiggins C."/>
            <person name="Moest M."/>
            <person name="Warren A I."/>
            <person name="Generalovic N T."/>
            <person name="Byers J.R.P. K."/>
            <person name="Montejo-Kovacevich G."/>
            <person name="Yen C E."/>
        </authorList>
    </citation>
    <scope>NUCLEOTIDE SEQUENCE [LARGE SCALE GENOMIC DNA]</scope>
</reference>
<dbReference type="PANTHER" id="PTHR11616:SF323">
    <property type="entry name" value="SODIUM-DEPENDENT TRANSPORTER BEDRAGGLED"/>
    <property type="match status" value="1"/>
</dbReference>
<organism evidence="11 12">
    <name type="scientific">Hermetia illucens</name>
    <name type="common">Black soldier fly</name>
    <dbReference type="NCBI Taxonomy" id="343691"/>
    <lineage>
        <taxon>Eukaryota</taxon>
        <taxon>Metazoa</taxon>
        <taxon>Ecdysozoa</taxon>
        <taxon>Arthropoda</taxon>
        <taxon>Hexapoda</taxon>
        <taxon>Insecta</taxon>
        <taxon>Pterygota</taxon>
        <taxon>Neoptera</taxon>
        <taxon>Endopterygota</taxon>
        <taxon>Diptera</taxon>
        <taxon>Brachycera</taxon>
        <taxon>Stratiomyomorpha</taxon>
        <taxon>Stratiomyidae</taxon>
        <taxon>Hermetiinae</taxon>
        <taxon>Hermetia</taxon>
    </lineage>
</organism>
<feature type="compositionally biased region" description="Low complexity" evidence="9">
    <location>
        <begin position="961"/>
        <end position="979"/>
    </location>
</feature>
<feature type="transmembrane region" description="Helical" evidence="10">
    <location>
        <begin position="783"/>
        <end position="806"/>
    </location>
</feature>
<dbReference type="GO" id="GO:0046872">
    <property type="term" value="F:metal ion binding"/>
    <property type="evidence" value="ECO:0007669"/>
    <property type="project" value="UniProtKB-KW"/>
</dbReference>
<keyword evidence="5" id="KW-0769">Symport</keyword>
<evidence type="ECO:0000256" key="8">
    <source>
        <dbReference type="PIRSR" id="PIRSR600175-1"/>
    </source>
</evidence>
<comment type="subcellular location">
    <subcellularLocation>
        <location evidence="1">Membrane</location>
        <topology evidence="1">Multi-pass membrane protein</topology>
    </subcellularLocation>
</comment>
<dbReference type="AlphaFoldDB" id="A0A7R8UYX1"/>
<dbReference type="Pfam" id="PF00209">
    <property type="entry name" value="SNF"/>
    <property type="match status" value="1"/>
</dbReference>
<dbReference type="GO" id="GO:0015179">
    <property type="term" value="F:L-amino acid transmembrane transporter activity"/>
    <property type="evidence" value="ECO:0007669"/>
    <property type="project" value="TreeGrafter"/>
</dbReference>
<feature type="compositionally biased region" description="Low complexity" evidence="9">
    <location>
        <begin position="203"/>
        <end position="217"/>
    </location>
</feature>
<feature type="region of interest" description="Disordered" evidence="9">
    <location>
        <begin position="908"/>
        <end position="929"/>
    </location>
</feature>
<feature type="region of interest" description="Disordered" evidence="9">
    <location>
        <begin position="942"/>
        <end position="1042"/>
    </location>
</feature>
<proteinExistence type="inferred from homology"/>
<feature type="compositionally biased region" description="Low complexity" evidence="9">
    <location>
        <begin position="1030"/>
        <end position="1042"/>
    </location>
</feature>
<feature type="compositionally biased region" description="Polar residues" evidence="9">
    <location>
        <begin position="62"/>
        <end position="77"/>
    </location>
</feature>
<feature type="transmembrane region" description="Helical" evidence="10">
    <location>
        <begin position="320"/>
        <end position="342"/>
    </location>
</feature>
<keyword evidence="12" id="KW-1185">Reference proteome</keyword>
<feature type="transmembrane region" description="Helical" evidence="10">
    <location>
        <begin position="477"/>
        <end position="500"/>
    </location>
</feature>
<dbReference type="GO" id="GO:0089718">
    <property type="term" value="P:amino acid import across plasma membrane"/>
    <property type="evidence" value="ECO:0007669"/>
    <property type="project" value="TreeGrafter"/>
</dbReference>
<dbReference type="EMBL" id="LR899012">
    <property type="protein sequence ID" value="CAD7089593.1"/>
    <property type="molecule type" value="Genomic_DNA"/>
</dbReference>
<evidence type="ECO:0000256" key="7">
    <source>
        <dbReference type="ARBA" id="ARBA00023136"/>
    </source>
</evidence>
<feature type="transmembrane region" description="Helical" evidence="10">
    <location>
        <begin position="448"/>
        <end position="468"/>
    </location>
</feature>
<evidence type="ECO:0000313" key="12">
    <source>
        <dbReference type="Proteomes" id="UP000594454"/>
    </source>
</evidence>
<dbReference type="PRINTS" id="PR00176">
    <property type="entry name" value="NANEUSMPORT"/>
</dbReference>
<feature type="region of interest" description="Disordered" evidence="9">
    <location>
        <begin position="1"/>
        <end position="29"/>
    </location>
</feature>
<dbReference type="FunCoup" id="A0A7R8UYX1">
    <property type="interactions" value="87"/>
</dbReference>
<dbReference type="PANTHER" id="PTHR11616">
    <property type="entry name" value="SODIUM/CHLORIDE DEPENDENT TRANSPORTER"/>
    <property type="match status" value="1"/>
</dbReference>
<dbReference type="GO" id="GO:0005283">
    <property type="term" value="F:amino acid:sodium symporter activity"/>
    <property type="evidence" value="ECO:0007669"/>
    <property type="project" value="TreeGrafter"/>
</dbReference>
<protein>
    <submittedName>
        <fullName evidence="11">Uncharacterized protein</fullName>
    </submittedName>
</protein>
<dbReference type="SUPFAM" id="SSF161070">
    <property type="entry name" value="SNF-like"/>
    <property type="match status" value="1"/>
</dbReference>
<feature type="region of interest" description="Disordered" evidence="9">
    <location>
        <begin position="96"/>
        <end position="128"/>
    </location>
</feature>
<sequence>MRKTSLLDMPIENRSEDVLHSPRLPSPSQYSAEISERLDSGNVINRSISHPSNLATHIASDPGSSPSPVANLNSPTTMDARTSLEDFHVFNTISLGANQTSETSQNHSEPSHELRRCSSEVPVQSNDRSNTLTHIDIINDILQSTSSCEDTTYQHRPRQFGRRAEANPRIVSITAEMSHSVNATPRITVNHDRPVSAPVGNLRTSSSTSRSAPTATSGNHRYVSSEPSSVGSSRNPSPVSLLSSTASSSLASTNAAPPSNSAQQGTTIIDEPYVHERLDTNINSQWPHGFSRTLALLSCTLGLFNISRFSVLTIHYGGNFLLQFLLLSIVFGIPMLWLQMCLGAKIKSGPISMWKISPICKGIGISLTLAQGIIALYSAVTLAWCLIYFRDSFISRNDKYRWQEPYHLFRRPSNITNNLTETVADYFNGMVLQRWQLSEDRRDQAGGVRFQIAFNVAVIWIAIFLFLCKGLKSFGKVVLGLTLLPLVIFIVICCKFLYLVDFSTVQHIFSANDFEDFLVNSKSWIAAAQEIFLTWGLLGPSVIAMSAKSAEKSEGKTILRRDAIIVVLLTLFGLSIAALFGYACIQILQNNNYIYLPGSFEYTDTYTFLYSLQVPVPPDRIGVPAKWAPHYSSVIGEYYRRTTSPPFRESGFQALRLITELFPATVAVATQEYISPVWTLMTYLMFLIFGLGQMCAMWKPISSILGNSTSSVLLSCVVGLLLGIPFATEMGMSIMHYLDYIIGGAWFLLILWTAQIFGVFLIRGRPYNGDLLVNDLRMASSMSAFLALSWNVLLPIGLVTLAIIQYKITLSSQLFNWRGKSYFSLWSRKVGGLIQIGFLLIVPVTAIIQIYRYLSNGPPDIFDRIQLLYRPSMTPSQERRRNRPHIERLTSQQQSTLGLTVTNIEAQQIQDDAPPKYTPPPSYTTATGARLAKMLRQSIRRSVRRILGEPSRPRPSITTTSHANASAASSPPHDSSLPPEYSTVLTNPSGDECQSTQQSMGPRALYNSHTNRTLSLERRTSQRSGHRRSTSTATSASSRRNTQTFTAFDVAQVLRSSSHHHPRHERSASAITTMDNILKSSSLRHSKKTTSRSVENLVLNAAPLGESNAMARNPTSPDSNESTSVI</sequence>
<feature type="region of interest" description="Disordered" evidence="9">
    <location>
        <begin position="182"/>
        <end position="243"/>
    </location>
</feature>
<feature type="transmembrane region" description="Helical" evidence="10">
    <location>
        <begin position="564"/>
        <end position="588"/>
    </location>
</feature>
<evidence type="ECO:0000256" key="4">
    <source>
        <dbReference type="ARBA" id="ARBA00022692"/>
    </source>
</evidence>
<dbReference type="Proteomes" id="UP000594454">
    <property type="component" value="Chromosome 4"/>
</dbReference>
<feature type="transmembrane region" description="Helical" evidence="10">
    <location>
        <begin position="740"/>
        <end position="762"/>
    </location>
</feature>
<keyword evidence="7 10" id="KW-0472">Membrane</keyword>
<comment type="similarity">
    <text evidence="2">Belongs to the sodium:neurotransmitter symporter (SNF) (TC 2.A.22) family.</text>
</comment>
<keyword evidence="6 10" id="KW-1133">Transmembrane helix</keyword>
<feature type="compositionally biased region" description="Polar residues" evidence="9">
    <location>
        <begin position="1113"/>
        <end position="1126"/>
    </location>
</feature>
<name>A0A7R8UYX1_HERIL</name>
<feature type="compositionally biased region" description="Polar residues" evidence="9">
    <location>
        <begin position="983"/>
        <end position="1000"/>
    </location>
</feature>
<evidence type="ECO:0000256" key="2">
    <source>
        <dbReference type="ARBA" id="ARBA00006459"/>
    </source>
</evidence>
<feature type="compositionally biased region" description="Low complexity" evidence="9">
    <location>
        <begin position="224"/>
        <end position="243"/>
    </location>
</feature>
<keyword evidence="8" id="KW-0479">Metal-binding</keyword>
<evidence type="ECO:0000256" key="5">
    <source>
        <dbReference type="ARBA" id="ARBA00022847"/>
    </source>
</evidence>
<feature type="region of interest" description="Disordered" evidence="9">
    <location>
        <begin position="873"/>
        <end position="893"/>
    </location>
</feature>
<dbReference type="OrthoDB" id="6366319at2759"/>
<dbReference type="PROSITE" id="PS50267">
    <property type="entry name" value="NA_NEUROTRAN_SYMP_3"/>
    <property type="match status" value="1"/>
</dbReference>
<feature type="compositionally biased region" description="Basic and acidic residues" evidence="9">
    <location>
        <begin position="11"/>
        <end position="20"/>
    </location>
</feature>
<feature type="region of interest" description="Disordered" evidence="9">
    <location>
        <begin position="55"/>
        <end position="77"/>
    </location>
</feature>
<evidence type="ECO:0000256" key="3">
    <source>
        <dbReference type="ARBA" id="ARBA00022448"/>
    </source>
</evidence>
<evidence type="ECO:0000256" key="10">
    <source>
        <dbReference type="SAM" id="Phobius"/>
    </source>
</evidence>
<feature type="compositionally biased region" description="Polar residues" evidence="9">
    <location>
        <begin position="96"/>
        <end position="108"/>
    </location>
</feature>
<dbReference type="GO" id="GO:0005886">
    <property type="term" value="C:plasma membrane"/>
    <property type="evidence" value="ECO:0007669"/>
    <property type="project" value="TreeGrafter"/>
</dbReference>
<feature type="binding site" evidence="8">
    <location>
        <position position="305"/>
    </location>
    <ligand>
        <name>Na(+)</name>
        <dbReference type="ChEBI" id="CHEBI:29101"/>
        <label>1</label>
    </ligand>
</feature>
<feature type="compositionally biased region" description="Basic and acidic residues" evidence="9">
    <location>
        <begin position="109"/>
        <end position="118"/>
    </location>
</feature>
<feature type="transmembrane region" description="Helical" evidence="10">
    <location>
        <begin position="704"/>
        <end position="728"/>
    </location>
</feature>
<dbReference type="InterPro" id="IPR000175">
    <property type="entry name" value="Na/ntran_symport"/>
</dbReference>
<accession>A0A7R8UYX1</accession>
<evidence type="ECO:0000256" key="6">
    <source>
        <dbReference type="ARBA" id="ARBA00022989"/>
    </source>
</evidence>
<feature type="transmembrane region" description="Helical" evidence="10">
    <location>
        <begin position="832"/>
        <end position="854"/>
    </location>
</feature>
<evidence type="ECO:0000256" key="1">
    <source>
        <dbReference type="ARBA" id="ARBA00004141"/>
    </source>
</evidence>
<keyword evidence="3" id="KW-0813">Transport</keyword>